<evidence type="ECO:0000313" key="8">
    <source>
        <dbReference type="EMBL" id="GMT06966.1"/>
    </source>
</evidence>
<feature type="compositionally biased region" description="Acidic residues" evidence="6">
    <location>
        <begin position="665"/>
        <end position="676"/>
    </location>
</feature>
<feature type="region of interest" description="Disordered" evidence="6">
    <location>
        <begin position="738"/>
        <end position="770"/>
    </location>
</feature>
<keyword evidence="2" id="KW-0677">Repeat</keyword>
<dbReference type="Proteomes" id="UP001432027">
    <property type="component" value="Unassembled WGS sequence"/>
</dbReference>
<feature type="domain" description="C2H2-type" evidence="7">
    <location>
        <begin position="410"/>
        <end position="438"/>
    </location>
</feature>
<evidence type="ECO:0000256" key="1">
    <source>
        <dbReference type="ARBA" id="ARBA00022723"/>
    </source>
</evidence>
<dbReference type="InterPro" id="IPR013087">
    <property type="entry name" value="Znf_C2H2_type"/>
</dbReference>
<organism evidence="8 9">
    <name type="scientific">Pristionchus entomophagus</name>
    <dbReference type="NCBI Taxonomy" id="358040"/>
    <lineage>
        <taxon>Eukaryota</taxon>
        <taxon>Metazoa</taxon>
        <taxon>Ecdysozoa</taxon>
        <taxon>Nematoda</taxon>
        <taxon>Chromadorea</taxon>
        <taxon>Rhabditida</taxon>
        <taxon>Rhabditina</taxon>
        <taxon>Diplogasteromorpha</taxon>
        <taxon>Diplogasteroidea</taxon>
        <taxon>Neodiplogasteridae</taxon>
        <taxon>Pristionchus</taxon>
    </lineage>
</organism>
<dbReference type="PANTHER" id="PTHR24409:SF295">
    <property type="entry name" value="AZ2-RELATED"/>
    <property type="match status" value="1"/>
</dbReference>
<feature type="compositionally biased region" description="Polar residues" evidence="6">
    <location>
        <begin position="1"/>
        <end position="12"/>
    </location>
</feature>
<evidence type="ECO:0000256" key="2">
    <source>
        <dbReference type="ARBA" id="ARBA00022737"/>
    </source>
</evidence>
<keyword evidence="9" id="KW-1185">Reference proteome</keyword>
<dbReference type="AlphaFoldDB" id="A0AAV5UKK4"/>
<evidence type="ECO:0000313" key="9">
    <source>
        <dbReference type="Proteomes" id="UP001432027"/>
    </source>
</evidence>
<dbReference type="SMART" id="SM00355">
    <property type="entry name" value="ZnF_C2H2"/>
    <property type="match status" value="6"/>
</dbReference>
<evidence type="ECO:0000256" key="3">
    <source>
        <dbReference type="ARBA" id="ARBA00022771"/>
    </source>
</evidence>
<evidence type="ECO:0000256" key="4">
    <source>
        <dbReference type="ARBA" id="ARBA00022833"/>
    </source>
</evidence>
<accession>A0AAV5UKK4</accession>
<dbReference type="GO" id="GO:0000981">
    <property type="term" value="F:DNA-binding transcription factor activity, RNA polymerase II-specific"/>
    <property type="evidence" value="ECO:0007669"/>
    <property type="project" value="TreeGrafter"/>
</dbReference>
<feature type="region of interest" description="Disordered" evidence="6">
    <location>
        <begin position="143"/>
        <end position="243"/>
    </location>
</feature>
<dbReference type="PROSITE" id="PS00028">
    <property type="entry name" value="ZINC_FINGER_C2H2_1"/>
    <property type="match status" value="3"/>
</dbReference>
<feature type="region of interest" description="Disordered" evidence="6">
    <location>
        <begin position="1"/>
        <end position="26"/>
    </location>
</feature>
<feature type="non-terminal residue" evidence="8">
    <location>
        <position position="1"/>
    </location>
</feature>
<comment type="caution">
    <text evidence="8">The sequence shown here is derived from an EMBL/GenBank/DDBJ whole genome shotgun (WGS) entry which is preliminary data.</text>
</comment>
<dbReference type="GO" id="GO:0005634">
    <property type="term" value="C:nucleus"/>
    <property type="evidence" value="ECO:0007669"/>
    <property type="project" value="TreeGrafter"/>
</dbReference>
<gene>
    <name evidence="8" type="ORF">PENTCL1PPCAC_29140</name>
</gene>
<feature type="region of interest" description="Disordered" evidence="6">
    <location>
        <begin position="298"/>
        <end position="328"/>
    </location>
</feature>
<dbReference type="Gene3D" id="3.30.160.60">
    <property type="entry name" value="Classic Zinc Finger"/>
    <property type="match status" value="2"/>
</dbReference>
<sequence length="799" mass="87684">EGKSTISLSTMTEPEPSATASMPSTTTVLNPPKPYLLVSKPAYRVVERNSSTIYAMASASKGSKIGRLSLACNELLREVCQKKVEKETLEQLNFYMREQKLHEEDAEPVIYLARSIRAIAESIGNLEVTVAPPPCTIKPPLDFGDGDDGMENMLVGTSGSASKPSRKRTLDPNALFCNDTDDDDDVKDSSGSKPVGPENDLTVKLRAVSRFRPLTPEDQIRDDPSPPPSPTIQSILSKRGRYHKEEVENYDEGEYTSHSPGASSVKNEAAYRCPMCDTLFYVQHQLNSHLISYHRVKPDFDDDEQDEPRSAAAGAAHAARPAQQGFARSTAIVTTRPLNGLHHSRPSNGTSFAPVRASEQVRLSGSTYVTSPGGTIRQYSSASNAARAAAKAAAAAEAGLLRPMVPSKPYTCRQCGVLLASQQMYASHVRYTHPKDKPVEFDKDGEPIVVKKVSSAGSKESAIVHLTLNDGTKAFQCRRCEKVFDSAQKVAGHSRHCLLVFEGKARPANQGPIPTEDRPYTVYRCGLGSQLARTCPYCGELLPSIRKVDKHVRHVHEASRHEVYGCTTCDRRFVTLGGIENHWLHYGDCPNGLLTVHRDGVVTCADIGDCPPQLKKPRVIVRSSKDDEDPSVSIVNTILGLHGFKVKSRGAPQLTRESKGHFNGNEDEEAAPELEDEMHNGDSHLEEEMEEFDDEEYKGASKKAIVSMKVITCRLCKYASRTRDEMDMHMAEEHPDEVLAGGSPVTNYEDMNGTHSVRQRGSVDLKRNSPPAALGASRLLTHLSKQSGEMQRILGISRK</sequence>
<keyword evidence="3 5" id="KW-0863">Zinc-finger</keyword>
<feature type="domain" description="C2H2-type" evidence="7">
    <location>
        <begin position="271"/>
        <end position="298"/>
    </location>
</feature>
<name>A0AAV5UKK4_9BILA</name>
<dbReference type="PANTHER" id="PTHR24409">
    <property type="entry name" value="ZINC FINGER PROTEIN 142"/>
    <property type="match status" value="1"/>
</dbReference>
<feature type="compositionally biased region" description="Low complexity" evidence="6">
    <location>
        <begin position="310"/>
        <end position="327"/>
    </location>
</feature>
<reference evidence="8" key="1">
    <citation type="submission" date="2023-10" db="EMBL/GenBank/DDBJ databases">
        <title>Genome assembly of Pristionchus species.</title>
        <authorList>
            <person name="Yoshida K."/>
            <person name="Sommer R.J."/>
        </authorList>
    </citation>
    <scope>NUCLEOTIDE SEQUENCE</scope>
    <source>
        <strain evidence="8">RS0144</strain>
    </source>
</reference>
<dbReference type="PROSITE" id="PS50157">
    <property type="entry name" value="ZINC_FINGER_C2H2_2"/>
    <property type="match status" value="2"/>
</dbReference>
<dbReference type="EMBL" id="BTSX01000006">
    <property type="protein sequence ID" value="GMT06966.1"/>
    <property type="molecule type" value="Genomic_DNA"/>
</dbReference>
<protein>
    <recommendedName>
        <fullName evidence="7">C2H2-type domain-containing protein</fullName>
    </recommendedName>
</protein>
<dbReference type="GO" id="GO:0008270">
    <property type="term" value="F:zinc ion binding"/>
    <property type="evidence" value="ECO:0007669"/>
    <property type="project" value="UniProtKB-KW"/>
</dbReference>
<proteinExistence type="predicted"/>
<dbReference type="GO" id="GO:0000977">
    <property type="term" value="F:RNA polymerase II transcription regulatory region sequence-specific DNA binding"/>
    <property type="evidence" value="ECO:0007669"/>
    <property type="project" value="TreeGrafter"/>
</dbReference>
<evidence type="ECO:0000259" key="7">
    <source>
        <dbReference type="PROSITE" id="PS50157"/>
    </source>
</evidence>
<evidence type="ECO:0000256" key="5">
    <source>
        <dbReference type="PROSITE-ProRule" id="PRU00042"/>
    </source>
</evidence>
<feature type="region of interest" description="Disordered" evidence="6">
    <location>
        <begin position="650"/>
        <end position="676"/>
    </location>
</feature>
<keyword evidence="1" id="KW-0479">Metal-binding</keyword>
<evidence type="ECO:0000256" key="6">
    <source>
        <dbReference type="SAM" id="MobiDB-lite"/>
    </source>
</evidence>
<feature type="compositionally biased region" description="Low complexity" evidence="6">
    <location>
        <begin position="13"/>
        <end position="26"/>
    </location>
</feature>
<keyword evidence="4" id="KW-0862">Zinc</keyword>